<dbReference type="STRING" id="634771.SAMN04488128_105180"/>
<dbReference type="SUPFAM" id="SSF51556">
    <property type="entry name" value="Metallo-dependent hydrolases"/>
    <property type="match status" value="1"/>
</dbReference>
<evidence type="ECO:0000256" key="1">
    <source>
        <dbReference type="ARBA" id="ARBA00038310"/>
    </source>
</evidence>
<dbReference type="Pfam" id="PF04909">
    <property type="entry name" value="Amidohydro_2"/>
    <property type="match status" value="1"/>
</dbReference>
<evidence type="ECO:0000313" key="4">
    <source>
        <dbReference type="Proteomes" id="UP000190367"/>
    </source>
</evidence>
<dbReference type="Gene3D" id="3.20.20.140">
    <property type="entry name" value="Metal-dependent hydrolases"/>
    <property type="match status" value="1"/>
</dbReference>
<accession>A0A1T4TIV4</accession>
<comment type="similarity">
    <text evidence="1">Belongs to the metallo-dependent hydrolases superfamily.</text>
</comment>
<keyword evidence="4" id="KW-1185">Reference proteome</keyword>
<sequence length="275" mass="31225">MVIDAHQHFWQYDPVRDAWIDDSMQVIRRDFFPEHLEPVLAANGVHGCVAVQADQSENETAFLLGLADKHPFIKGVVGWTDLRDPHLRDRLAAYAAHPKLKGFRHIVQGEPDVNFLLGDDFCHGIAALAEFGFSYDILVYPKQLAATAAFVQKFPDHRLVIDHLAKPDFKTGELDEWAAYMRRIAQAPNVYCKLSGLVTEADWQHWQQEHFEPFLDVVLECFGPNRLMFGSDWPVCLLAAEYAQVKNIVTTYISKLSTAEQNNIMGGNAISFYHL</sequence>
<name>A0A1T4TIV4_9BACT</name>
<dbReference type="InterPro" id="IPR006680">
    <property type="entry name" value="Amidohydro-rel"/>
</dbReference>
<dbReference type="InterPro" id="IPR052350">
    <property type="entry name" value="Metallo-dep_Lactonases"/>
</dbReference>
<dbReference type="PANTHER" id="PTHR43569:SF2">
    <property type="entry name" value="AMIDOHYDROLASE-RELATED DOMAIN-CONTAINING PROTEIN"/>
    <property type="match status" value="1"/>
</dbReference>
<organism evidence="3 4">
    <name type="scientific">Chitinophaga eiseniae</name>
    <dbReference type="NCBI Taxonomy" id="634771"/>
    <lineage>
        <taxon>Bacteria</taxon>
        <taxon>Pseudomonadati</taxon>
        <taxon>Bacteroidota</taxon>
        <taxon>Chitinophagia</taxon>
        <taxon>Chitinophagales</taxon>
        <taxon>Chitinophagaceae</taxon>
        <taxon>Chitinophaga</taxon>
    </lineage>
</organism>
<gene>
    <name evidence="3" type="ORF">SAMN04488128_105180</name>
</gene>
<evidence type="ECO:0000313" key="3">
    <source>
        <dbReference type="EMBL" id="SKA40382.1"/>
    </source>
</evidence>
<dbReference type="EMBL" id="FUWZ01000005">
    <property type="protein sequence ID" value="SKA40382.1"/>
    <property type="molecule type" value="Genomic_DNA"/>
</dbReference>
<feature type="domain" description="Amidohydrolase-related" evidence="2">
    <location>
        <begin position="3"/>
        <end position="275"/>
    </location>
</feature>
<dbReference type="AlphaFoldDB" id="A0A1T4TIV4"/>
<dbReference type="OrthoDB" id="5450317at2"/>
<dbReference type="InterPro" id="IPR032466">
    <property type="entry name" value="Metal_Hydrolase"/>
</dbReference>
<protein>
    <submittedName>
        <fullName evidence="3">L-fuconolactonase</fullName>
    </submittedName>
</protein>
<dbReference type="Proteomes" id="UP000190367">
    <property type="component" value="Unassembled WGS sequence"/>
</dbReference>
<evidence type="ECO:0000259" key="2">
    <source>
        <dbReference type="Pfam" id="PF04909"/>
    </source>
</evidence>
<dbReference type="PANTHER" id="PTHR43569">
    <property type="entry name" value="AMIDOHYDROLASE"/>
    <property type="match status" value="1"/>
</dbReference>
<dbReference type="RefSeq" id="WP_078672358.1">
    <property type="nucleotide sequence ID" value="NZ_FUWZ01000005.1"/>
</dbReference>
<proteinExistence type="inferred from homology"/>
<reference evidence="4" key="1">
    <citation type="submission" date="2017-02" db="EMBL/GenBank/DDBJ databases">
        <authorList>
            <person name="Varghese N."/>
            <person name="Submissions S."/>
        </authorList>
    </citation>
    <scope>NUCLEOTIDE SEQUENCE [LARGE SCALE GENOMIC DNA]</scope>
    <source>
        <strain evidence="4">DSM 22224</strain>
    </source>
</reference>
<dbReference type="GO" id="GO:0016787">
    <property type="term" value="F:hydrolase activity"/>
    <property type="evidence" value="ECO:0007669"/>
    <property type="project" value="InterPro"/>
</dbReference>